<dbReference type="GO" id="GO:0016491">
    <property type="term" value="F:oxidoreductase activity"/>
    <property type="evidence" value="ECO:0007669"/>
    <property type="project" value="UniProtKB-KW"/>
</dbReference>
<dbReference type="PANTHER" id="PTHR24321:SF8">
    <property type="entry name" value="ESTRADIOL 17-BETA-DEHYDROGENASE 8-RELATED"/>
    <property type="match status" value="1"/>
</dbReference>
<keyword evidence="3" id="KW-0560">Oxidoreductase</keyword>
<accession>A0A6A6SLE7</accession>
<dbReference type="OrthoDB" id="1669814at2759"/>
<keyword evidence="6" id="KW-1185">Reference proteome</keyword>
<evidence type="ECO:0000313" key="6">
    <source>
        <dbReference type="Proteomes" id="UP000799324"/>
    </source>
</evidence>
<dbReference type="Proteomes" id="UP000799324">
    <property type="component" value="Unassembled WGS sequence"/>
</dbReference>
<dbReference type="CDD" id="cd05233">
    <property type="entry name" value="SDR_c"/>
    <property type="match status" value="1"/>
</dbReference>
<dbReference type="InterPro" id="IPR020904">
    <property type="entry name" value="Sc_DH/Rdtase_CS"/>
</dbReference>
<evidence type="ECO:0000313" key="5">
    <source>
        <dbReference type="EMBL" id="KAF2648440.1"/>
    </source>
</evidence>
<comment type="similarity">
    <text evidence="1 4">Belongs to the short-chain dehydrogenases/reductases (SDR) family.</text>
</comment>
<evidence type="ECO:0000256" key="1">
    <source>
        <dbReference type="ARBA" id="ARBA00006484"/>
    </source>
</evidence>
<dbReference type="EMBL" id="MU004538">
    <property type="protein sequence ID" value="KAF2648440.1"/>
    <property type="molecule type" value="Genomic_DNA"/>
</dbReference>
<dbReference type="InterPro" id="IPR002347">
    <property type="entry name" value="SDR_fam"/>
</dbReference>
<dbReference type="PRINTS" id="PR00081">
    <property type="entry name" value="GDHRDH"/>
</dbReference>
<keyword evidence="2" id="KW-0521">NADP</keyword>
<dbReference type="PANTHER" id="PTHR24321">
    <property type="entry name" value="DEHYDROGENASES, SHORT CHAIN"/>
    <property type="match status" value="1"/>
</dbReference>
<name>A0A6A6SLE7_9PLEO</name>
<evidence type="ECO:0000256" key="4">
    <source>
        <dbReference type="RuleBase" id="RU000363"/>
    </source>
</evidence>
<sequence length="222" mass="23517">MIAFTTIGARAGSRHLARFLHQVGRRNLSSVNGKVYAISGAASGVGLETAKVLHGMGARLSITDNRKEALEASIKEIIESNPGKQSEILSTVTDVRSSDQVKNWITRTISEFGALDGAANVAGVLGSSVGVKDLSELSDEEWDFIISVNQKGMFYALREQIKGLDSLGEGPRSIVNVSSVAGLYGDMRNACYSASKHAVVGLTRSVAKEVGRKGIRVNAVAP</sequence>
<evidence type="ECO:0000256" key="3">
    <source>
        <dbReference type="ARBA" id="ARBA00023002"/>
    </source>
</evidence>
<organism evidence="5 6">
    <name type="scientific">Lophiostoma macrostomum CBS 122681</name>
    <dbReference type="NCBI Taxonomy" id="1314788"/>
    <lineage>
        <taxon>Eukaryota</taxon>
        <taxon>Fungi</taxon>
        <taxon>Dikarya</taxon>
        <taxon>Ascomycota</taxon>
        <taxon>Pezizomycotina</taxon>
        <taxon>Dothideomycetes</taxon>
        <taxon>Pleosporomycetidae</taxon>
        <taxon>Pleosporales</taxon>
        <taxon>Lophiostomataceae</taxon>
        <taxon>Lophiostoma</taxon>
    </lineage>
</organism>
<protein>
    <submittedName>
        <fullName evidence="5">3-oxoacyl-reductase</fullName>
    </submittedName>
</protein>
<proteinExistence type="inferred from homology"/>
<dbReference type="PRINTS" id="PR00080">
    <property type="entry name" value="SDRFAMILY"/>
</dbReference>
<reference evidence="5" key="1">
    <citation type="journal article" date="2020" name="Stud. Mycol.">
        <title>101 Dothideomycetes genomes: a test case for predicting lifestyles and emergence of pathogens.</title>
        <authorList>
            <person name="Haridas S."/>
            <person name="Albert R."/>
            <person name="Binder M."/>
            <person name="Bloem J."/>
            <person name="Labutti K."/>
            <person name="Salamov A."/>
            <person name="Andreopoulos B."/>
            <person name="Baker S."/>
            <person name="Barry K."/>
            <person name="Bills G."/>
            <person name="Bluhm B."/>
            <person name="Cannon C."/>
            <person name="Castanera R."/>
            <person name="Culley D."/>
            <person name="Daum C."/>
            <person name="Ezra D."/>
            <person name="Gonzalez J."/>
            <person name="Henrissat B."/>
            <person name="Kuo A."/>
            <person name="Liang C."/>
            <person name="Lipzen A."/>
            <person name="Lutzoni F."/>
            <person name="Magnuson J."/>
            <person name="Mondo S."/>
            <person name="Nolan M."/>
            <person name="Ohm R."/>
            <person name="Pangilinan J."/>
            <person name="Park H.-J."/>
            <person name="Ramirez L."/>
            <person name="Alfaro M."/>
            <person name="Sun H."/>
            <person name="Tritt A."/>
            <person name="Yoshinaga Y."/>
            <person name="Zwiers L.-H."/>
            <person name="Turgeon B."/>
            <person name="Goodwin S."/>
            <person name="Spatafora J."/>
            <person name="Crous P."/>
            <person name="Grigoriev I."/>
        </authorList>
    </citation>
    <scope>NUCLEOTIDE SEQUENCE</scope>
    <source>
        <strain evidence="5">CBS 122681</strain>
    </source>
</reference>
<dbReference type="Pfam" id="PF00106">
    <property type="entry name" value="adh_short"/>
    <property type="match status" value="1"/>
</dbReference>
<dbReference type="SUPFAM" id="SSF51735">
    <property type="entry name" value="NAD(P)-binding Rossmann-fold domains"/>
    <property type="match status" value="1"/>
</dbReference>
<dbReference type="InterPro" id="IPR036291">
    <property type="entry name" value="NAD(P)-bd_dom_sf"/>
</dbReference>
<dbReference type="PROSITE" id="PS00061">
    <property type="entry name" value="ADH_SHORT"/>
    <property type="match status" value="1"/>
</dbReference>
<dbReference type="Gene3D" id="3.40.50.720">
    <property type="entry name" value="NAD(P)-binding Rossmann-like Domain"/>
    <property type="match status" value="1"/>
</dbReference>
<gene>
    <name evidence="5" type="ORF">K491DRAFT_698900</name>
</gene>
<evidence type="ECO:0000256" key="2">
    <source>
        <dbReference type="ARBA" id="ARBA00022857"/>
    </source>
</evidence>
<dbReference type="AlphaFoldDB" id="A0A6A6SLE7"/>